<name>A0ABR1DJL7_NECAM</name>
<dbReference type="Proteomes" id="UP001303046">
    <property type="component" value="Unassembled WGS sequence"/>
</dbReference>
<keyword evidence="2" id="KW-1185">Reference proteome</keyword>
<protein>
    <submittedName>
        <fullName evidence="1">Uncharacterized protein</fullName>
    </submittedName>
</protein>
<evidence type="ECO:0000313" key="1">
    <source>
        <dbReference type="EMBL" id="KAK6750662.1"/>
    </source>
</evidence>
<accession>A0ABR1DJL7</accession>
<gene>
    <name evidence="1" type="primary">Necator_chrIV.g15856</name>
    <name evidence="1" type="ORF">RB195_002561</name>
</gene>
<proteinExistence type="predicted"/>
<dbReference type="EMBL" id="JAVFWL010000004">
    <property type="protein sequence ID" value="KAK6750662.1"/>
    <property type="molecule type" value="Genomic_DNA"/>
</dbReference>
<sequence length="139" mass="15495">MSSNEYVLSSQREQYYQQQQQTTAQVAINPASSQGSIQQQATVSTAPMFRGEKCSRPGVTCSSTTRRLAAKTCSSTGVLDAYEGLRTDKTAARVIPNKHFAALAGSILDMEWGTHEERQKVLGRFVGERYHIRRMSFSR</sequence>
<evidence type="ECO:0000313" key="2">
    <source>
        <dbReference type="Proteomes" id="UP001303046"/>
    </source>
</evidence>
<comment type="caution">
    <text evidence="1">The sequence shown here is derived from an EMBL/GenBank/DDBJ whole genome shotgun (WGS) entry which is preliminary data.</text>
</comment>
<organism evidence="1 2">
    <name type="scientific">Necator americanus</name>
    <name type="common">Human hookworm</name>
    <dbReference type="NCBI Taxonomy" id="51031"/>
    <lineage>
        <taxon>Eukaryota</taxon>
        <taxon>Metazoa</taxon>
        <taxon>Ecdysozoa</taxon>
        <taxon>Nematoda</taxon>
        <taxon>Chromadorea</taxon>
        <taxon>Rhabditida</taxon>
        <taxon>Rhabditina</taxon>
        <taxon>Rhabditomorpha</taxon>
        <taxon>Strongyloidea</taxon>
        <taxon>Ancylostomatidae</taxon>
        <taxon>Bunostominae</taxon>
        <taxon>Necator</taxon>
    </lineage>
</organism>
<reference evidence="1 2" key="1">
    <citation type="submission" date="2023-08" db="EMBL/GenBank/DDBJ databases">
        <title>A Necator americanus chromosomal reference genome.</title>
        <authorList>
            <person name="Ilik V."/>
            <person name="Petrzelkova K.J."/>
            <person name="Pardy F."/>
            <person name="Fuh T."/>
            <person name="Niatou-Singa F.S."/>
            <person name="Gouil Q."/>
            <person name="Baker L."/>
            <person name="Ritchie M.E."/>
            <person name="Jex A.R."/>
            <person name="Gazzola D."/>
            <person name="Li H."/>
            <person name="Toshio Fujiwara R."/>
            <person name="Zhan B."/>
            <person name="Aroian R.V."/>
            <person name="Pafco B."/>
            <person name="Schwarz E.M."/>
        </authorList>
    </citation>
    <scope>NUCLEOTIDE SEQUENCE [LARGE SCALE GENOMIC DNA]</scope>
    <source>
        <strain evidence="1 2">Aroian</strain>
        <tissue evidence="1">Whole animal</tissue>
    </source>
</reference>